<proteinExistence type="predicted"/>
<dbReference type="EMBL" id="GGEC01092994">
    <property type="protein sequence ID" value="MBX73478.1"/>
    <property type="molecule type" value="Transcribed_RNA"/>
</dbReference>
<organism evidence="1">
    <name type="scientific">Rhizophora mucronata</name>
    <name type="common">Asiatic mangrove</name>
    <dbReference type="NCBI Taxonomy" id="61149"/>
    <lineage>
        <taxon>Eukaryota</taxon>
        <taxon>Viridiplantae</taxon>
        <taxon>Streptophyta</taxon>
        <taxon>Embryophyta</taxon>
        <taxon>Tracheophyta</taxon>
        <taxon>Spermatophyta</taxon>
        <taxon>Magnoliopsida</taxon>
        <taxon>eudicotyledons</taxon>
        <taxon>Gunneridae</taxon>
        <taxon>Pentapetalae</taxon>
        <taxon>rosids</taxon>
        <taxon>fabids</taxon>
        <taxon>Malpighiales</taxon>
        <taxon>Rhizophoraceae</taxon>
        <taxon>Rhizophora</taxon>
    </lineage>
</organism>
<sequence length="25" mass="3029">MHVRLQIAKQHILEIISVTRVEREE</sequence>
<evidence type="ECO:0000313" key="1">
    <source>
        <dbReference type="EMBL" id="MBX73478.1"/>
    </source>
</evidence>
<accession>A0A2P2R2P3</accession>
<protein>
    <submittedName>
        <fullName evidence="1">Uncharacterized protein</fullName>
    </submittedName>
</protein>
<dbReference type="AlphaFoldDB" id="A0A2P2R2P3"/>
<reference evidence="1" key="1">
    <citation type="submission" date="2018-02" db="EMBL/GenBank/DDBJ databases">
        <title>Rhizophora mucronata_Transcriptome.</title>
        <authorList>
            <person name="Meera S.P."/>
            <person name="Sreeshan A."/>
            <person name="Augustine A."/>
        </authorList>
    </citation>
    <scope>NUCLEOTIDE SEQUENCE</scope>
    <source>
        <tissue evidence="1">Leaf</tissue>
    </source>
</reference>
<name>A0A2P2R2P3_RHIMU</name>